<accession>A0A9P4N6U8</accession>
<evidence type="ECO:0000256" key="1">
    <source>
        <dbReference type="SAM" id="MobiDB-lite"/>
    </source>
</evidence>
<dbReference type="Proteomes" id="UP000800093">
    <property type="component" value="Unassembled WGS sequence"/>
</dbReference>
<name>A0A9P4N6U8_9PLEO</name>
<evidence type="ECO:0000313" key="3">
    <source>
        <dbReference type="Proteomes" id="UP000800093"/>
    </source>
</evidence>
<feature type="region of interest" description="Disordered" evidence="1">
    <location>
        <begin position="164"/>
        <end position="227"/>
    </location>
</feature>
<sequence>MPLADAFNIQTATREVILAVNLNRKPPENRAIRRALGFREVKKGRGVPIFESQHVRDLYQAIDKLSKTLPYDNLVKLSQEWQTGRLLQDAIGRLVDRFGPKIWNESASDNSGPSRPRPHLIRAGEDQYYAKDLFIENPVHREYIKLQLEHLAYAKAAHYHYNHVEQTDRVPGNTPTSTAPKGEERSTMSKPTKRNIDKDMPYKPSGHIYRSQRVDAGREDSDEELLGPEPKRFRLRLNNRPLSYYIPELNPDSPEPFDTGKHPDLTVGEAVPNITPANHSDHEDEEDSPFSDPPDGLSEMGDALYNIEGSQERSLQSGGVHPSHNAPSETNYDDNVHPRDGENIEQENNQANDREDERETTCSDSPSGTSQRDAENDIKLKRLELRTLLLGEFGTGHFSHANYTDVNEQWDKSKELNKLILELWDAEKENNLQSMGLEIFNYRDHTLRIWISWRDNAEVIGRTVGLHPSDGNLPQHTPEEWRRILSTKAFDTTEYYITKCQVLYARLGKLESISEMLSEVFASLSGHLMGPGRYTEAVVRFNKQLFSWNSDFGVIMKWTYWLLIYTSTRMNMECTRKNPVLIKIDRKSNKCTSRHRLKYFSPPPRSVPSKPSAQNLAKRMPQENHKFSQFTQVHSPSPITSWY</sequence>
<comment type="caution">
    <text evidence="2">The sequence shown here is derived from an EMBL/GenBank/DDBJ whole genome shotgun (WGS) entry which is preliminary data.</text>
</comment>
<gene>
    <name evidence="2" type="ORF">CC78DRAFT_590198</name>
</gene>
<feature type="compositionally biased region" description="Polar residues" evidence="1">
    <location>
        <begin position="362"/>
        <end position="371"/>
    </location>
</feature>
<dbReference type="OrthoDB" id="3769987at2759"/>
<feature type="region of interest" description="Disordered" evidence="1">
    <location>
        <begin position="103"/>
        <end position="122"/>
    </location>
</feature>
<feature type="compositionally biased region" description="Basic and acidic residues" evidence="1">
    <location>
        <begin position="352"/>
        <end position="361"/>
    </location>
</feature>
<feature type="region of interest" description="Disordered" evidence="1">
    <location>
        <begin position="246"/>
        <end position="376"/>
    </location>
</feature>
<keyword evidence="3" id="KW-1185">Reference proteome</keyword>
<organism evidence="2 3">
    <name type="scientific">Lojkania enalia</name>
    <dbReference type="NCBI Taxonomy" id="147567"/>
    <lineage>
        <taxon>Eukaryota</taxon>
        <taxon>Fungi</taxon>
        <taxon>Dikarya</taxon>
        <taxon>Ascomycota</taxon>
        <taxon>Pezizomycotina</taxon>
        <taxon>Dothideomycetes</taxon>
        <taxon>Pleosporomycetidae</taxon>
        <taxon>Pleosporales</taxon>
        <taxon>Pleosporales incertae sedis</taxon>
        <taxon>Lojkania</taxon>
    </lineage>
</organism>
<protein>
    <submittedName>
        <fullName evidence="2">Uncharacterized protein</fullName>
    </submittedName>
</protein>
<evidence type="ECO:0000313" key="2">
    <source>
        <dbReference type="EMBL" id="KAF2267958.1"/>
    </source>
</evidence>
<dbReference type="EMBL" id="ML986588">
    <property type="protein sequence ID" value="KAF2267958.1"/>
    <property type="molecule type" value="Genomic_DNA"/>
</dbReference>
<feature type="compositionally biased region" description="Polar residues" evidence="1">
    <location>
        <begin position="308"/>
        <end position="317"/>
    </location>
</feature>
<proteinExistence type="predicted"/>
<reference evidence="3" key="1">
    <citation type="journal article" date="2020" name="Stud. Mycol.">
        <title>101 Dothideomycetes genomes: A test case for predicting lifestyles and emergence of pathogens.</title>
        <authorList>
            <person name="Haridas S."/>
            <person name="Albert R."/>
            <person name="Binder M."/>
            <person name="Bloem J."/>
            <person name="LaButti K."/>
            <person name="Salamov A."/>
            <person name="Andreopoulos B."/>
            <person name="Baker S."/>
            <person name="Barry K."/>
            <person name="Bills G."/>
            <person name="Bluhm B."/>
            <person name="Cannon C."/>
            <person name="Castanera R."/>
            <person name="Culley D."/>
            <person name="Daum C."/>
            <person name="Ezra D."/>
            <person name="Gonzalez J."/>
            <person name="Henrissat B."/>
            <person name="Kuo A."/>
            <person name="Liang C."/>
            <person name="Lipzen A."/>
            <person name="Lutzoni F."/>
            <person name="Magnuson J."/>
            <person name="Mondo S."/>
            <person name="Nolan M."/>
            <person name="Ohm R."/>
            <person name="Pangilinan J."/>
            <person name="Park H.-J."/>
            <person name="Ramirez L."/>
            <person name="Alfaro M."/>
            <person name="Sun H."/>
            <person name="Tritt A."/>
            <person name="Yoshinaga Y."/>
            <person name="Zwiers L.-H."/>
            <person name="Turgeon B."/>
            <person name="Goodwin S."/>
            <person name="Spatafora J."/>
            <person name="Crous P."/>
            <person name="Grigoriev I."/>
        </authorList>
    </citation>
    <scope>NUCLEOTIDE SEQUENCE [LARGE SCALE GENOMIC DNA]</scope>
    <source>
        <strain evidence="3">CBS 304.66</strain>
    </source>
</reference>
<dbReference type="AlphaFoldDB" id="A0A9P4N6U8"/>